<dbReference type="AlphaFoldDB" id="A0A9P8VS50"/>
<reference evidence="2 3" key="1">
    <citation type="journal article" date="2021" name="Nat. Commun.">
        <title>Genetic determinants of endophytism in the Arabidopsis root mycobiome.</title>
        <authorList>
            <person name="Mesny F."/>
            <person name="Miyauchi S."/>
            <person name="Thiergart T."/>
            <person name="Pickel B."/>
            <person name="Atanasova L."/>
            <person name="Karlsson M."/>
            <person name="Huettel B."/>
            <person name="Barry K.W."/>
            <person name="Haridas S."/>
            <person name="Chen C."/>
            <person name="Bauer D."/>
            <person name="Andreopoulos W."/>
            <person name="Pangilinan J."/>
            <person name="LaButti K."/>
            <person name="Riley R."/>
            <person name="Lipzen A."/>
            <person name="Clum A."/>
            <person name="Drula E."/>
            <person name="Henrissat B."/>
            <person name="Kohler A."/>
            <person name="Grigoriev I.V."/>
            <person name="Martin F.M."/>
            <person name="Hacquard S."/>
        </authorList>
    </citation>
    <scope>NUCLEOTIDE SEQUENCE [LARGE SCALE GENOMIC DNA]</scope>
    <source>
        <strain evidence="2 3">MPI-CAGE-CH-0241</strain>
    </source>
</reference>
<name>A0A9P8VS50_9HYPO</name>
<evidence type="ECO:0000256" key="1">
    <source>
        <dbReference type="SAM" id="MobiDB-lite"/>
    </source>
</evidence>
<dbReference type="EMBL" id="JAGPYM010000060">
    <property type="protein sequence ID" value="KAH6871041.1"/>
    <property type="molecule type" value="Genomic_DNA"/>
</dbReference>
<comment type="caution">
    <text evidence="2">The sequence shown here is derived from an EMBL/GenBank/DDBJ whole genome shotgun (WGS) entry which is preliminary data.</text>
</comment>
<dbReference type="Proteomes" id="UP000777438">
    <property type="component" value="Unassembled WGS sequence"/>
</dbReference>
<evidence type="ECO:0000313" key="2">
    <source>
        <dbReference type="EMBL" id="KAH6871041.1"/>
    </source>
</evidence>
<evidence type="ECO:0000313" key="3">
    <source>
        <dbReference type="Proteomes" id="UP000777438"/>
    </source>
</evidence>
<protein>
    <submittedName>
        <fullName evidence="2">Uncharacterized protein</fullName>
    </submittedName>
</protein>
<keyword evidence="3" id="KW-1185">Reference proteome</keyword>
<dbReference type="OrthoDB" id="5101662at2759"/>
<sequence length="331" mass="38272">MTGRGPCPERLPPRDPSLETHPVPRTRQFSVHSVGPGADPDIRQKVCPIKEIDARIGYQPGPEFDDSATTEEMAAFFRLSNKFQWCNEMRGFLRDIEWEGNVDFENGEPFDPTWGVCVLVTSYTEEALQKLDAALSTLTEAVRRFFLRYIDEHSEAYVLEILKRFKLDVVTDKNVLENASDDRVREEFNAHIGHLHFWPLDEEEYPLIHPRPSKDELVLNRPPCPVARFAFCIVLDEAKIVELSNVEFAALGEDEQRLQDVTVKVIDRKWDYEECPDYHGSYQLDGVTTYVTGADQCPIWKIGLVYSSLKFYRCATRMFPMTRYEKNFGNF</sequence>
<feature type="region of interest" description="Disordered" evidence="1">
    <location>
        <begin position="1"/>
        <end position="42"/>
    </location>
</feature>
<accession>A0A9P8VS50</accession>
<proteinExistence type="predicted"/>
<gene>
    <name evidence="2" type="ORF">B0T10DRAFT_500883</name>
</gene>
<organism evidence="2 3">
    <name type="scientific">Thelonectria olida</name>
    <dbReference type="NCBI Taxonomy" id="1576542"/>
    <lineage>
        <taxon>Eukaryota</taxon>
        <taxon>Fungi</taxon>
        <taxon>Dikarya</taxon>
        <taxon>Ascomycota</taxon>
        <taxon>Pezizomycotina</taxon>
        <taxon>Sordariomycetes</taxon>
        <taxon>Hypocreomycetidae</taxon>
        <taxon>Hypocreales</taxon>
        <taxon>Nectriaceae</taxon>
        <taxon>Thelonectria</taxon>
    </lineage>
</organism>